<keyword evidence="1 6" id="KW-0167">Capsid protein</keyword>
<comment type="subunit">
    <text evidence="6 7">Homodecamer; each decamer is made up of two conformers of VP2, called VP2A and VP2B. Interacts with a VP1-VP3 complex. Interacts with the intermediate capsid protein VP6. Interacts with NSP5. Interacts (via N-terminus) with NSP2.</text>
</comment>
<keyword evidence="2 6" id="KW-1141">T=2 icosahedral capsid protein</keyword>
<evidence type="ECO:0000256" key="7">
    <source>
        <dbReference type="RuleBase" id="RU363125"/>
    </source>
</evidence>
<reference evidence="8 9" key="1">
    <citation type="journal article" date="2015" name="Infect. Genet. Evol.">
        <title>Reassortant human group C rotaviruses in Hungary.</title>
        <authorList>
            <person name="Marton S."/>
            <person name="Deak J."/>
            <person name="Doro R."/>
            <person name="Csata T."/>
            <person name="Farkas S.L."/>
            <person name="Martella V."/>
            <person name="Banyai K."/>
        </authorList>
    </citation>
    <scope>NUCLEOTIDE SEQUENCE [LARGE SCALE GENOMIC DNA]</scope>
    <source>
        <strain evidence="8">RVC/Human-wt/HUN/ERN6233/2013/G4P2</strain>
    </source>
</reference>
<evidence type="ECO:0000256" key="3">
    <source>
        <dbReference type="ARBA" id="ARBA00022844"/>
    </source>
</evidence>
<sequence>MISRNRRRNNQQKNIGKEKQLETIIDKEVKENKNKNSIQEDTLVSTEESNDDVTAVKEQSNNINLQKNDLVKEVMNIQNQTLNTVVAENKVEIEEIVKKYIPSYNTDSLIVKKLTEIQESSAKTYNTLFRLFTPVKSYLYDINGEKKLSTRWYWKLLKDDLPAGDYSVRQFFLSLYLNVLEGMPDYIMLRDMAVDNPYSAEAGKIVDGKSKEILVELYQDQMTEGYIRRYMSELRHKISGETNTAKYPAILHPVDNELNQYFLEHQLIQPLTTRNIAELIPTQLYHDPNYVFNIDAAFLTNSRFVPPYLTQDRIGLHDGFESIWDSKTHADYVSARRFIPDLTELVDAEKQIKEMAAHLQLEAITVQVESQFLAGISAAAANEAFKFIIGSVLSTRTIAVEFITSNYMSLASCMYLMTIMPSEIFLRESLVAMQLAIINTLIYPALGLAQMHYQAGEVRTPFELAEMQVANRSIRQWLHHCNTLQFGRQITEGIIHLRFTNDIMTGRIVNLFSTMLVALSSQPFATYPLDYKRSVQRALQLLSNRTAQIADLTRLIVYNYTTLSACIVMNMHLVGTLTVERIQATSLTSLMMLISNKTVIPEPSSLFSYFSSNIYFLTNYNEQIDNVVAEIMAAYRLNLYQQKMLMLVTRFVSRLYIFDAPKIPPDQMYRLRNRLRNIPVERRRADVFRIIMNNRDLIEKTSERICQGVLLSYTPMPLTYVEDVGLTNVINDTNNFQIINIEEIEKTGDYSAITNALLRDTPIILKGAIPYVTNSSVIDVLSKVDTTVFASIVKDRDISKLKPIKFIINSDSSEYYLVHNNKWTPTTTTAVYKARSQQFDIQHSVSMLESNLFFVVYNDLFKYIKTTTVLPINAVSYDGARIMQET</sequence>
<evidence type="ECO:0000313" key="9">
    <source>
        <dbReference type="Proteomes" id="UP000130656"/>
    </source>
</evidence>
<dbReference type="InterPro" id="IPR007779">
    <property type="entry name" value="Rotavirus_VP2"/>
</dbReference>
<dbReference type="Proteomes" id="UP000130656">
    <property type="component" value="Genome"/>
</dbReference>
<evidence type="ECO:0000256" key="5">
    <source>
        <dbReference type="ARBA" id="ARBA00022996"/>
    </source>
</evidence>
<evidence type="ECO:0000256" key="2">
    <source>
        <dbReference type="ARBA" id="ARBA00022611"/>
    </source>
</evidence>
<evidence type="ECO:0000256" key="4">
    <source>
        <dbReference type="ARBA" id="ARBA00022884"/>
    </source>
</evidence>
<evidence type="ECO:0000313" key="8">
    <source>
        <dbReference type="EMBL" id="AKH39865.1"/>
    </source>
</evidence>
<evidence type="ECO:0000256" key="6">
    <source>
        <dbReference type="HAMAP-Rule" id="MF_04123"/>
    </source>
</evidence>
<keyword evidence="3 6" id="KW-0946">Virion</keyword>
<dbReference type="HAMAP" id="MF_04123">
    <property type="entry name" value="Rota_VP2"/>
    <property type="match status" value="1"/>
</dbReference>
<name>A0A0F7KLE0_9REOV</name>
<dbReference type="GO" id="GO:0019013">
    <property type="term" value="C:viral nucleocapsid"/>
    <property type="evidence" value="ECO:0007669"/>
    <property type="project" value="UniProtKB-UniRule"/>
</dbReference>
<keyword evidence="4 6" id="KW-0694">RNA-binding</keyword>
<protein>
    <recommendedName>
        <fullName evidence="6 7">Inner capsid protein VP2</fullName>
    </recommendedName>
</protein>
<keyword evidence="5 6" id="KW-1153">Inner capsid protein</keyword>
<comment type="function">
    <text evidence="6 7">Inner capsid protein that self-assembles to form an icosahedral capsid with a T=2 symmetry, which consists of 120 copies of VP2, with channels at each of its five-fold vertices. This capsid constitutes the innermost concentric layer of the viral mature particle. It encapsidates the polymerase VP1, the capping enzyme VP3 and the genomic dsRNA, thereby defining the core. The innermost VP2 capsid and the intermediate VP6 capsid remain intact following cell entry to protect the dsRNA from degradation and to prevent unfavorable antiviral responses in the host cell during all the replication cycle of the virus. Nascent transcripts are transcribed within the structural confines of this double-layered particle (DLP) and are extruded through the channels formed by VP2 N-termini. VP2 is required for the replicase activity of VP1 polymerase. Probably recruits a copy of a VP1-VP3 complex, potentially along with a segment of plus-strand RNA, as a decamer of VP2 assembles. May activate the autoinhibited VP1/RNA complex to coordinate packaging and genome replication.</text>
</comment>
<accession>A0A0F7KLE0</accession>
<dbReference type="GO" id="GO:0039616">
    <property type="term" value="C:T=2 icosahedral viral capsid"/>
    <property type="evidence" value="ECO:0007669"/>
    <property type="project" value="UniProtKB-UniRule"/>
</dbReference>
<dbReference type="Pfam" id="PF05087">
    <property type="entry name" value="Rota_VP2"/>
    <property type="match status" value="1"/>
</dbReference>
<dbReference type="GO" id="GO:0003723">
    <property type="term" value="F:RNA binding"/>
    <property type="evidence" value="ECO:0007669"/>
    <property type="project" value="UniProtKB-UniRule"/>
</dbReference>
<proteinExistence type="inferred from homology"/>
<dbReference type="GO" id="GO:0039625">
    <property type="term" value="C:viral inner capsid"/>
    <property type="evidence" value="ECO:0007669"/>
    <property type="project" value="UniProtKB-UniRule"/>
</dbReference>
<organism evidence="8 9">
    <name type="scientific">Human rotavirus C</name>
    <dbReference type="NCBI Taxonomy" id="10943"/>
    <lineage>
        <taxon>Viruses</taxon>
        <taxon>Riboviria</taxon>
        <taxon>Orthornavirae</taxon>
        <taxon>Duplornaviricota</taxon>
        <taxon>Resentoviricetes</taxon>
        <taxon>Reovirales</taxon>
        <taxon>Sedoreoviridae</taxon>
        <taxon>Rotavirus</taxon>
        <taxon>Rotavirus tritogastroenteritidis</taxon>
        <taxon>Rotavirus C</taxon>
    </lineage>
</organism>
<comment type="subcellular location">
    <subcellularLocation>
        <location evidence="6">Virion</location>
    </subcellularLocation>
    <text evidence="6">Inner capsid protein. Also found in spherical cytoplasmic structures, called virus factories, that appear early after infection and are the site of viral replication and packaging.</text>
</comment>
<comment type="similarity">
    <text evidence="6 7">Belongs to the rotavirus VP2 family.</text>
</comment>
<dbReference type="EMBL" id="KP776595">
    <property type="protein sequence ID" value="AKH39865.1"/>
    <property type="molecule type" value="Genomic_RNA"/>
</dbReference>
<evidence type="ECO:0000256" key="1">
    <source>
        <dbReference type="ARBA" id="ARBA00022561"/>
    </source>
</evidence>